<dbReference type="EMBL" id="WRXP01000895">
    <property type="protein sequence ID" value="KAF1002564.1"/>
    <property type="molecule type" value="Genomic_DNA"/>
</dbReference>
<dbReference type="InterPro" id="IPR001810">
    <property type="entry name" value="F-box_dom"/>
</dbReference>
<dbReference type="InterPro" id="IPR036047">
    <property type="entry name" value="F-box-like_dom_sf"/>
</dbReference>
<comment type="caution">
    <text evidence="2">The sequence shown here is derived from an EMBL/GenBank/DDBJ whole genome shotgun (WGS) entry which is preliminary data.</text>
</comment>
<evidence type="ECO:0000313" key="2">
    <source>
        <dbReference type="EMBL" id="KAF1002564.1"/>
    </source>
</evidence>
<dbReference type="PANTHER" id="PTHR31672">
    <property type="entry name" value="BNACNNG10540D PROTEIN"/>
    <property type="match status" value="1"/>
</dbReference>
<dbReference type="AlphaFoldDB" id="A0A6L5BEM7"/>
<dbReference type="Gene3D" id="1.20.1280.50">
    <property type="match status" value="1"/>
</dbReference>
<dbReference type="PANTHER" id="PTHR31672:SF13">
    <property type="entry name" value="F-BOX PROTEIN CPR30-LIKE"/>
    <property type="match status" value="1"/>
</dbReference>
<name>A0A6L5BEM7_APIGR</name>
<evidence type="ECO:0000313" key="3">
    <source>
        <dbReference type="Proteomes" id="UP000593563"/>
    </source>
</evidence>
<dbReference type="SUPFAM" id="SSF81383">
    <property type="entry name" value="F-box domain"/>
    <property type="match status" value="1"/>
</dbReference>
<dbReference type="InterPro" id="IPR050796">
    <property type="entry name" value="SCF_F-box_component"/>
</dbReference>
<dbReference type="Pfam" id="PF12937">
    <property type="entry name" value="F-box-like"/>
    <property type="match status" value="1"/>
</dbReference>
<keyword evidence="3" id="KW-1185">Reference proteome</keyword>
<accession>A0A6L5BEM7</accession>
<dbReference type="CDD" id="cd22157">
    <property type="entry name" value="F-box_AtFBW1-like"/>
    <property type="match status" value="1"/>
</dbReference>
<dbReference type="Proteomes" id="UP000593563">
    <property type="component" value="Unassembled WGS sequence"/>
</dbReference>
<evidence type="ECO:0000259" key="1">
    <source>
        <dbReference type="SMART" id="SM00256"/>
    </source>
</evidence>
<proteinExistence type="predicted"/>
<dbReference type="SMART" id="SM00256">
    <property type="entry name" value="FBOX"/>
    <property type="match status" value="1"/>
</dbReference>
<sequence length="123" mass="14514">MNLGSCTNVRRTTELPEEIMNEEILVRLPVEDLLRVRCICKSWESLFFTPDFVQAHFRSTLNKNSVYRDCLVARKSFEFEKEELRKILEFDRINVDQCEDLVVVEADDEGENDVNEENEHSEI</sequence>
<feature type="domain" description="F-box" evidence="1">
    <location>
        <begin position="15"/>
        <end position="56"/>
    </location>
</feature>
<protein>
    <recommendedName>
        <fullName evidence="1">F-box domain-containing protein</fullName>
    </recommendedName>
</protein>
<gene>
    <name evidence="2" type="ORF">AG4045_026234</name>
</gene>
<organism evidence="2 3">
    <name type="scientific">Apium graveolens</name>
    <name type="common">Celery</name>
    <dbReference type="NCBI Taxonomy" id="4045"/>
    <lineage>
        <taxon>Eukaryota</taxon>
        <taxon>Viridiplantae</taxon>
        <taxon>Streptophyta</taxon>
        <taxon>Embryophyta</taxon>
        <taxon>Tracheophyta</taxon>
        <taxon>Spermatophyta</taxon>
        <taxon>Magnoliopsida</taxon>
        <taxon>eudicotyledons</taxon>
        <taxon>Gunneridae</taxon>
        <taxon>Pentapetalae</taxon>
        <taxon>asterids</taxon>
        <taxon>campanulids</taxon>
        <taxon>Apiales</taxon>
        <taxon>Apiaceae</taxon>
        <taxon>Apioideae</taxon>
        <taxon>apioid superclade</taxon>
        <taxon>Apieae</taxon>
        <taxon>Apium</taxon>
    </lineage>
</organism>
<reference evidence="2" key="1">
    <citation type="submission" date="2020-01" db="EMBL/GenBank/DDBJ databases">
        <title>The Celery Genome Sequence Reveals Sequential Paleo-tetraploidization, Resistance Gene Elimination, Karyotype Evolution, and Functional Innovation in Apiales.</title>
        <authorList>
            <person name="Song X."/>
        </authorList>
    </citation>
    <scope>NUCLEOTIDE SEQUENCE</scope>
    <source>
        <tissue evidence="2">Leaf</tissue>
    </source>
</reference>